<dbReference type="AlphaFoldDB" id="A0AAE0SMJ0"/>
<keyword evidence="11" id="KW-0472">Membrane</keyword>
<reference evidence="12" key="3">
    <citation type="submission" date="2023-05" db="EMBL/GenBank/DDBJ databases">
        <authorList>
            <person name="Smith C.H."/>
        </authorList>
    </citation>
    <scope>NUCLEOTIDE SEQUENCE</scope>
    <source>
        <strain evidence="12">CHS0354</strain>
        <tissue evidence="12">Mantle</tissue>
    </source>
</reference>
<dbReference type="InterPro" id="IPR002110">
    <property type="entry name" value="Ankyrin_rpt"/>
</dbReference>
<feature type="transmembrane region" description="Helical" evidence="11">
    <location>
        <begin position="624"/>
        <end position="648"/>
    </location>
</feature>
<keyword evidence="9" id="KW-0407">Ion channel</keyword>
<dbReference type="SUPFAM" id="SSF48403">
    <property type="entry name" value="Ankyrin repeat"/>
    <property type="match status" value="1"/>
</dbReference>
<dbReference type="EMBL" id="JAEAOA010001167">
    <property type="protein sequence ID" value="KAK3594295.1"/>
    <property type="molecule type" value="Genomic_DNA"/>
</dbReference>
<keyword evidence="3" id="KW-1003">Cell membrane</keyword>
<name>A0AAE0SMJ0_9BIVA</name>
<feature type="coiled-coil region" evidence="10">
    <location>
        <begin position="334"/>
        <end position="364"/>
    </location>
</feature>
<feature type="transmembrane region" description="Helical" evidence="11">
    <location>
        <begin position="522"/>
        <end position="540"/>
    </location>
</feature>
<evidence type="ECO:0000256" key="1">
    <source>
        <dbReference type="ARBA" id="ARBA00004651"/>
    </source>
</evidence>
<feature type="transmembrane region" description="Helical" evidence="11">
    <location>
        <begin position="495"/>
        <end position="516"/>
    </location>
</feature>
<evidence type="ECO:0000256" key="7">
    <source>
        <dbReference type="ARBA" id="ARBA00022837"/>
    </source>
</evidence>
<protein>
    <recommendedName>
        <fullName evidence="14">Ion transport domain-containing protein</fullName>
    </recommendedName>
</protein>
<keyword evidence="8" id="KW-0406">Ion transport</keyword>
<keyword evidence="4" id="KW-0109">Calcium transport</keyword>
<dbReference type="GO" id="GO:0005886">
    <property type="term" value="C:plasma membrane"/>
    <property type="evidence" value="ECO:0007669"/>
    <property type="project" value="UniProtKB-SubCell"/>
</dbReference>
<dbReference type="Pfam" id="PF00023">
    <property type="entry name" value="Ank"/>
    <property type="match status" value="1"/>
</dbReference>
<dbReference type="Gene3D" id="1.25.40.20">
    <property type="entry name" value="Ankyrin repeat-containing domain"/>
    <property type="match status" value="1"/>
</dbReference>
<proteinExistence type="predicted"/>
<keyword evidence="11" id="KW-1133">Transmembrane helix</keyword>
<evidence type="ECO:0000256" key="8">
    <source>
        <dbReference type="ARBA" id="ARBA00023065"/>
    </source>
</evidence>
<feature type="transmembrane region" description="Helical" evidence="11">
    <location>
        <begin position="411"/>
        <end position="431"/>
    </location>
</feature>
<keyword evidence="2" id="KW-0813">Transport</keyword>
<evidence type="ECO:0000256" key="11">
    <source>
        <dbReference type="SAM" id="Phobius"/>
    </source>
</evidence>
<evidence type="ECO:0008006" key="14">
    <source>
        <dbReference type="Google" id="ProtNLM"/>
    </source>
</evidence>
<dbReference type="GO" id="GO:0005262">
    <property type="term" value="F:calcium channel activity"/>
    <property type="evidence" value="ECO:0007669"/>
    <property type="project" value="UniProtKB-KW"/>
</dbReference>
<comment type="caution">
    <text evidence="12">The sequence shown here is derived from an EMBL/GenBank/DDBJ whole genome shotgun (WGS) entry which is preliminary data.</text>
</comment>
<dbReference type="PANTHER" id="PTHR10582:SF2">
    <property type="entry name" value="INACTIVE"/>
    <property type="match status" value="1"/>
</dbReference>
<organism evidence="12 13">
    <name type="scientific">Potamilus streckersoni</name>
    <dbReference type="NCBI Taxonomy" id="2493646"/>
    <lineage>
        <taxon>Eukaryota</taxon>
        <taxon>Metazoa</taxon>
        <taxon>Spiralia</taxon>
        <taxon>Lophotrochozoa</taxon>
        <taxon>Mollusca</taxon>
        <taxon>Bivalvia</taxon>
        <taxon>Autobranchia</taxon>
        <taxon>Heteroconchia</taxon>
        <taxon>Palaeoheterodonta</taxon>
        <taxon>Unionida</taxon>
        <taxon>Unionoidea</taxon>
        <taxon>Unionidae</taxon>
        <taxon>Ambleminae</taxon>
        <taxon>Lampsilini</taxon>
        <taxon>Potamilus</taxon>
    </lineage>
</organism>
<keyword evidence="11" id="KW-0812">Transmembrane</keyword>
<keyword evidence="5" id="KW-0107">Calcium channel</keyword>
<evidence type="ECO:0000256" key="9">
    <source>
        <dbReference type="ARBA" id="ARBA00023303"/>
    </source>
</evidence>
<reference evidence="12" key="2">
    <citation type="journal article" date="2021" name="Genome Biol. Evol.">
        <title>Developing a high-quality reference genome for a parasitic bivalve with doubly uniparental inheritance (Bivalvia: Unionida).</title>
        <authorList>
            <person name="Smith C.H."/>
        </authorList>
    </citation>
    <scope>NUCLEOTIDE SEQUENCE</scope>
    <source>
        <strain evidence="12">CHS0354</strain>
        <tissue evidence="12">Mantle</tissue>
    </source>
</reference>
<keyword evidence="10" id="KW-0175">Coiled coil</keyword>
<reference evidence="12" key="1">
    <citation type="journal article" date="2021" name="Genome Biol. Evol.">
        <title>A High-Quality Reference Genome for a Parasitic Bivalve with Doubly Uniparental Inheritance (Bivalvia: Unionida).</title>
        <authorList>
            <person name="Smith C.H."/>
        </authorList>
    </citation>
    <scope>NUCLEOTIDE SEQUENCE</scope>
    <source>
        <strain evidence="12">CHS0354</strain>
    </source>
</reference>
<dbReference type="InterPro" id="IPR024862">
    <property type="entry name" value="TRPV"/>
</dbReference>
<feature type="transmembrane region" description="Helical" evidence="11">
    <location>
        <begin position="451"/>
        <end position="474"/>
    </location>
</feature>
<evidence type="ECO:0000313" key="13">
    <source>
        <dbReference type="Proteomes" id="UP001195483"/>
    </source>
</evidence>
<dbReference type="GO" id="GO:0098703">
    <property type="term" value="P:calcium ion import across plasma membrane"/>
    <property type="evidence" value="ECO:0007669"/>
    <property type="project" value="TreeGrafter"/>
</dbReference>
<evidence type="ECO:0000256" key="6">
    <source>
        <dbReference type="ARBA" id="ARBA00022737"/>
    </source>
</evidence>
<keyword evidence="13" id="KW-1185">Reference proteome</keyword>
<dbReference type="Proteomes" id="UP001195483">
    <property type="component" value="Unassembled WGS sequence"/>
</dbReference>
<accession>A0AAE0SMJ0</accession>
<evidence type="ECO:0000313" key="12">
    <source>
        <dbReference type="EMBL" id="KAK3594295.1"/>
    </source>
</evidence>
<evidence type="ECO:0000256" key="4">
    <source>
        <dbReference type="ARBA" id="ARBA00022568"/>
    </source>
</evidence>
<dbReference type="SMART" id="SM00248">
    <property type="entry name" value="ANK"/>
    <property type="match status" value="3"/>
</dbReference>
<sequence length="805" mass="93221">MTFYRKISTKVSQEKKIYHFSTMSHLNPSIQNSESKLNETIFDFINRLGSSEEVDATPKLELQFQRKLNRLARYQTFKEGNQNEDCATVLHKAIATFKLGIMEQYDANGSVQECVHELSQDCTQRCFKKCAQERVLRYIITTYPELVHCHRDNSQSFCGQTPLHMAVCKQNKKLLKMILNAARSDKKNEGGVKDLLSQKATGLRFKNNVMMAQLPLSIAVLTDNKDIVKILLEQEETDVYQENSDGDNLCHSLLKYVHMFPDREENAIEMMKFINKEKKDCCKKLFLMVNVDKETPLILAAKYGLVELFKHIIEEGYCETDDSSGLFDVKLYDMTDIDNQLKEYRRLEDEIEKKKHLKDSAIKKLPAEKRNCAPSVFDLIFHHSYKTSLRFMQIRPIQWMIVKKWRLYRKYLYTFLLLHTILISVLTAASVERVNSQETRTTNQGLHAPFPFYYAIIMIIISPLYIWLGCFKIVQICRGTFHVTYKPFLNPYANAVFHVLFFLFALCIISDFGATWSTEYNNMLLITAVVIGWYLFLFFLRANSFFCFFTSLIQRILLQDITRFAPIITLQVVAFSTAMFMLLHNPNSQTTGSYSSWEGMLMLTFKSFLGVADIPISDSSHPVWLSIVFVVFVIMTTVLMLNALIAIISSTCTDLVSHFTPDMHLHLQQLAVILFFEGLLPNGRTHDYAKRVTREVTVNRYDRFRNKFRNMRAHLMRIDVLEDDEMDGASVATRLEKLVKVVQDMYSRDGNSPQSSLSGPLNGTQTLQRSLKISKSTMANTVEHLDVKRHLDIYHHPHVEQHQII</sequence>
<keyword evidence="7" id="KW-0106">Calcium</keyword>
<dbReference type="InterPro" id="IPR036770">
    <property type="entry name" value="Ankyrin_rpt-contain_sf"/>
</dbReference>
<keyword evidence="6" id="KW-0677">Repeat</keyword>
<dbReference type="PANTHER" id="PTHR10582">
    <property type="entry name" value="TRANSIENT RECEPTOR POTENTIAL ION CHANNEL PROTEIN"/>
    <property type="match status" value="1"/>
</dbReference>
<evidence type="ECO:0000256" key="5">
    <source>
        <dbReference type="ARBA" id="ARBA00022673"/>
    </source>
</evidence>
<evidence type="ECO:0000256" key="2">
    <source>
        <dbReference type="ARBA" id="ARBA00022448"/>
    </source>
</evidence>
<evidence type="ECO:0000256" key="10">
    <source>
        <dbReference type="SAM" id="Coils"/>
    </source>
</evidence>
<gene>
    <name evidence="12" type="ORF">CHS0354_018985</name>
</gene>
<feature type="transmembrane region" description="Helical" evidence="11">
    <location>
        <begin position="561"/>
        <end position="582"/>
    </location>
</feature>
<evidence type="ECO:0000256" key="3">
    <source>
        <dbReference type="ARBA" id="ARBA00022475"/>
    </source>
</evidence>
<comment type="subcellular location">
    <subcellularLocation>
        <location evidence="1">Cell membrane</location>
        <topology evidence="1">Multi-pass membrane protein</topology>
    </subcellularLocation>
</comment>